<dbReference type="PROSITE" id="PS51257">
    <property type="entry name" value="PROKAR_LIPOPROTEIN"/>
    <property type="match status" value="1"/>
</dbReference>
<dbReference type="PANTHER" id="PTHR43639">
    <property type="entry name" value="OXIDOREDUCTASE, SHORT-CHAIN DEHYDROGENASE/REDUCTASE FAMILY (AFU_ORTHOLOGUE AFUA_5G02870)"/>
    <property type="match status" value="1"/>
</dbReference>
<dbReference type="PANTHER" id="PTHR43639:SF1">
    <property type="entry name" value="SHORT-CHAIN DEHYDROGENASE_REDUCTASE FAMILY PROTEIN"/>
    <property type="match status" value="1"/>
</dbReference>
<gene>
    <name evidence="3" type="ORF">ACFQS8_13910</name>
</gene>
<dbReference type="PRINTS" id="PR00081">
    <property type="entry name" value="GDHRDH"/>
</dbReference>
<dbReference type="InterPro" id="IPR002347">
    <property type="entry name" value="SDR_fam"/>
</dbReference>
<dbReference type="RefSeq" id="WP_382168388.1">
    <property type="nucleotide sequence ID" value="NZ_JBHTBR010000005.1"/>
</dbReference>
<dbReference type="GO" id="GO:0016491">
    <property type="term" value="F:oxidoreductase activity"/>
    <property type="evidence" value="ECO:0007669"/>
    <property type="project" value="UniProtKB-KW"/>
</dbReference>
<keyword evidence="4" id="KW-1185">Reference proteome</keyword>
<protein>
    <submittedName>
        <fullName evidence="3">SDR family NAD(P)-dependent oxidoreductase</fullName>
        <ecNumber evidence="3">1.1.1.-</ecNumber>
    </submittedName>
</protein>
<dbReference type="EMBL" id="JBHTBR010000005">
    <property type="protein sequence ID" value="MFC7292723.1"/>
    <property type="molecule type" value="Genomic_DNA"/>
</dbReference>
<dbReference type="SUPFAM" id="SSF51735">
    <property type="entry name" value="NAD(P)-binding Rossmann-fold domains"/>
    <property type="match status" value="1"/>
</dbReference>
<organism evidence="3 4">
    <name type="scientific">Hirschia litorea</name>
    <dbReference type="NCBI Taxonomy" id="1199156"/>
    <lineage>
        <taxon>Bacteria</taxon>
        <taxon>Pseudomonadati</taxon>
        <taxon>Pseudomonadota</taxon>
        <taxon>Alphaproteobacteria</taxon>
        <taxon>Hyphomonadales</taxon>
        <taxon>Hyphomonadaceae</taxon>
        <taxon>Hirschia</taxon>
    </lineage>
</organism>
<dbReference type="Pfam" id="PF13561">
    <property type="entry name" value="adh_short_C2"/>
    <property type="match status" value="1"/>
</dbReference>
<dbReference type="Gene3D" id="3.40.50.720">
    <property type="entry name" value="NAD(P)-binding Rossmann-like Domain"/>
    <property type="match status" value="1"/>
</dbReference>
<dbReference type="EC" id="1.1.1.-" evidence="3"/>
<dbReference type="InterPro" id="IPR036291">
    <property type="entry name" value="NAD(P)-bd_dom_sf"/>
</dbReference>
<name>A0ABW2IPA1_9PROT</name>
<comment type="caution">
    <text evidence="3">The sequence shown here is derived from an EMBL/GenBank/DDBJ whole genome shotgun (WGS) entry which is preliminary data.</text>
</comment>
<reference evidence="4" key="1">
    <citation type="journal article" date="2019" name="Int. J. Syst. Evol. Microbiol.">
        <title>The Global Catalogue of Microorganisms (GCM) 10K type strain sequencing project: providing services to taxonomists for standard genome sequencing and annotation.</title>
        <authorList>
            <consortium name="The Broad Institute Genomics Platform"/>
            <consortium name="The Broad Institute Genome Sequencing Center for Infectious Disease"/>
            <person name="Wu L."/>
            <person name="Ma J."/>
        </authorList>
    </citation>
    <scope>NUCLEOTIDE SEQUENCE [LARGE SCALE GENOMIC DNA]</scope>
    <source>
        <strain evidence="4">CCUG 51308</strain>
    </source>
</reference>
<keyword evidence="2 3" id="KW-0560">Oxidoreductase</keyword>
<proteinExistence type="inferred from homology"/>
<evidence type="ECO:0000313" key="3">
    <source>
        <dbReference type="EMBL" id="MFC7292723.1"/>
    </source>
</evidence>
<evidence type="ECO:0000256" key="1">
    <source>
        <dbReference type="ARBA" id="ARBA00006484"/>
    </source>
</evidence>
<evidence type="ECO:0000256" key="2">
    <source>
        <dbReference type="ARBA" id="ARBA00023002"/>
    </source>
</evidence>
<accession>A0ABW2IPA1</accession>
<dbReference type="PRINTS" id="PR00080">
    <property type="entry name" value="SDRFAMILY"/>
</dbReference>
<dbReference type="PROSITE" id="PS00061">
    <property type="entry name" value="ADH_SHORT"/>
    <property type="match status" value="1"/>
</dbReference>
<sequence>MGFLQDKIVIVTGGCSGIGWGITQACVKAGASVIACQRSESGAERIDGLVAEGFKAEFMRADVSDPESISSFVAAVHEKYGRIDALVNNAGITIECDFFEMPLEKLDMLWATNQRSVFLMSQAVARHMKEQGGGHIVNVSSNHSVASVSGYEMYAATKGGISAMTRAMAWSLGKYGIRVNTLSPGLTMTEAVQQVTVDKPHLIKPFNDMHATGQVSSVEDIANVAAFLISDLSNAITGTDIVADQGVAAQLCKTDDLV</sequence>
<comment type="similarity">
    <text evidence="1">Belongs to the short-chain dehydrogenases/reductases (SDR) family.</text>
</comment>
<dbReference type="CDD" id="cd05233">
    <property type="entry name" value="SDR_c"/>
    <property type="match status" value="1"/>
</dbReference>
<evidence type="ECO:0000313" key="4">
    <source>
        <dbReference type="Proteomes" id="UP001596492"/>
    </source>
</evidence>
<dbReference type="Proteomes" id="UP001596492">
    <property type="component" value="Unassembled WGS sequence"/>
</dbReference>
<dbReference type="InterPro" id="IPR020904">
    <property type="entry name" value="Sc_DH/Rdtase_CS"/>
</dbReference>